<evidence type="ECO:0000313" key="4">
    <source>
        <dbReference type="Proteomes" id="UP000000305"/>
    </source>
</evidence>
<proteinExistence type="predicted"/>
<evidence type="ECO:0000313" key="3">
    <source>
        <dbReference type="EMBL" id="EFX79198.1"/>
    </source>
</evidence>
<protein>
    <submittedName>
        <fullName evidence="3">Uncharacterized protein</fullName>
    </submittedName>
</protein>
<feature type="compositionally biased region" description="Low complexity" evidence="2">
    <location>
        <begin position="124"/>
        <end position="136"/>
    </location>
</feature>
<dbReference type="InParanoid" id="E9GN05"/>
<reference evidence="3 4" key="1">
    <citation type="journal article" date="2011" name="Science">
        <title>The ecoresponsive genome of Daphnia pulex.</title>
        <authorList>
            <person name="Colbourne J.K."/>
            <person name="Pfrender M.E."/>
            <person name="Gilbert D."/>
            <person name="Thomas W.K."/>
            <person name="Tucker A."/>
            <person name="Oakley T.H."/>
            <person name="Tokishita S."/>
            <person name="Aerts A."/>
            <person name="Arnold G.J."/>
            <person name="Basu M.K."/>
            <person name="Bauer D.J."/>
            <person name="Caceres C.E."/>
            <person name="Carmel L."/>
            <person name="Casola C."/>
            <person name="Choi J.H."/>
            <person name="Detter J.C."/>
            <person name="Dong Q."/>
            <person name="Dusheyko S."/>
            <person name="Eads B.D."/>
            <person name="Frohlich T."/>
            <person name="Geiler-Samerotte K.A."/>
            <person name="Gerlach D."/>
            <person name="Hatcher P."/>
            <person name="Jogdeo S."/>
            <person name="Krijgsveld J."/>
            <person name="Kriventseva E.V."/>
            <person name="Kultz D."/>
            <person name="Laforsch C."/>
            <person name="Lindquist E."/>
            <person name="Lopez J."/>
            <person name="Manak J.R."/>
            <person name="Muller J."/>
            <person name="Pangilinan J."/>
            <person name="Patwardhan R.P."/>
            <person name="Pitluck S."/>
            <person name="Pritham E.J."/>
            <person name="Rechtsteiner A."/>
            <person name="Rho M."/>
            <person name="Rogozin I.B."/>
            <person name="Sakarya O."/>
            <person name="Salamov A."/>
            <person name="Schaack S."/>
            <person name="Shapiro H."/>
            <person name="Shiga Y."/>
            <person name="Skalitzky C."/>
            <person name="Smith Z."/>
            <person name="Souvorov A."/>
            <person name="Sung W."/>
            <person name="Tang Z."/>
            <person name="Tsuchiya D."/>
            <person name="Tu H."/>
            <person name="Vos H."/>
            <person name="Wang M."/>
            <person name="Wolf Y.I."/>
            <person name="Yamagata H."/>
            <person name="Yamada T."/>
            <person name="Ye Y."/>
            <person name="Shaw J.R."/>
            <person name="Andrews J."/>
            <person name="Crease T.J."/>
            <person name="Tang H."/>
            <person name="Lucas S.M."/>
            <person name="Robertson H.M."/>
            <person name="Bork P."/>
            <person name="Koonin E.V."/>
            <person name="Zdobnov E.M."/>
            <person name="Grigoriev I.V."/>
            <person name="Lynch M."/>
            <person name="Boore J.L."/>
        </authorList>
    </citation>
    <scope>NUCLEOTIDE SEQUENCE [LARGE SCALE GENOMIC DNA]</scope>
</reference>
<name>E9GN05_DAPPU</name>
<feature type="region of interest" description="Disordered" evidence="2">
    <location>
        <begin position="91"/>
        <end position="145"/>
    </location>
</feature>
<dbReference type="PhylomeDB" id="E9GN05"/>
<dbReference type="EMBL" id="GL732553">
    <property type="protein sequence ID" value="EFX79198.1"/>
    <property type="molecule type" value="Genomic_DNA"/>
</dbReference>
<dbReference type="HOGENOM" id="CLU_149562_0_0_1"/>
<dbReference type="OrthoDB" id="10489366at2759"/>
<evidence type="ECO:0000256" key="2">
    <source>
        <dbReference type="SAM" id="MobiDB-lite"/>
    </source>
</evidence>
<dbReference type="AlphaFoldDB" id="E9GN05"/>
<dbReference type="Proteomes" id="UP000000305">
    <property type="component" value="Unassembled WGS sequence"/>
</dbReference>
<keyword evidence="1" id="KW-0175">Coiled coil</keyword>
<organism evidence="3 4">
    <name type="scientific">Daphnia pulex</name>
    <name type="common">Water flea</name>
    <dbReference type="NCBI Taxonomy" id="6669"/>
    <lineage>
        <taxon>Eukaryota</taxon>
        <taxon>Metazoa</taxon>
        <taxon>Ecdysozoa</taxon>
        <taxon>Arthropoda</taxon>
        <taxon>Crustacea</taxon>
        <taxon>Branchiopoda</taxon>
        <taxon>Diplostraca</taxon>
        <taxon>Cladocera</taxon>
        <taxon>Anomopoda</taxon>
        <taxon>Daphniidae</taxon>
        <taxon>Daphnia</taxon>
    </lineage>
</organism>
<accession>E9GN05</accession>
<feature type="compositionally biased region" description="Basic and acidic residues" evidence="2">
    <location>
        <begin position="111"/>
        <end position="123"/>
    </location>
</feature>
<gene>
    <name evidence="3" type="ORF">DAPPUDRAFT_319846</name>
</gene>
<feature type="compositionally biased region" description="Acidic residues" evidence="2">
    <location>
        <begin position="94"/>
        <end position="110"/>
    </location>
</feature>
<feature type="coiled-coil region" evidence="1">
    <location>
        <begin position="28"/>
        <end position="55"/>
    </location>
</feature>
<dbReference type="KEGG" id="dpx:DAPPUDRAFT_319846"/>
<sequence length="145" mass="16222">MPKINELPENKLMTLTKTQLIKGFMAYKRAVNVEIKNLKSELAQSKAQIEAERISSKLLIEEMLVAKRPSSSMSCSTIENPELKSLVAATSYISDDEMEDEQDDDEDDDNEASKSDSQLEKSSDVSNSSVNKSSNKVNEKSRENK</sequence>
<keyword evidence="4" id="KW-1185">Reference proteome</keyword>
<evidence type="ECO:0000256" key="1">
    <source>
        <dbReference type="SAM" id="Coils"/>
    </source>
</evidence>